<keyword evidence="2" id="KW-1185">Reference proteome</keyword>
<evidence type="ECO:0000313" key="2">
    <source>
        <dbReference type="Proteomes" id="UP000230423"/>
    </source>
</evidence>
<dbReference type="Proteomes" id="UP000230423">
    <property type="component" value="Unassembled WGS sequence"/>
</dbReference>
<proteinExistence type="predicted"/>
<dbReference type="AlphaFoldDB" id="A0A2G9UH78"/>
<sequence>MCRAIGKEQVDAIHQDLKLFNTQFRELQKQTNEVLEQKGARHFHFVIQGSPTKYKVSSHDDLKVFLSSCQAFSPMLSLLMPLVLFPQEDGRDSSFS</sequence>
<gene>
    <name evidence="1" type="ORF">TELCIR_09100</name>
</gene>
<reference evidence="1 2" key="1">
    <citation type="submission" date="2015-09" db="EMBL/GenBank/DDBJ databases">
        <title>Draft genome of the parasitic nematode Teladorsagia circumcincta isolate WARC Sus (inbred).</title>
        <authorList>
            <person name="Mitreva M."/>
        </authorList>
    </citation>
    <scope>NUCLEOTIDE SEQUENCE [LARGE SCALE GENOMIC DNA]</scope>
    <source>
        <strain evidence="1 2">S</strain>
    </source>
</reference>
<dbReference type="OrthoDB" id="5787503at2759"/>
<protein>
    <submittedName>
        <fullName evidence="1">Uncharacterized protein</fullName>
    </submittedName>
</protein>
<organism evidence="1 2">
    <name type="scientific">Teladorsagia circumcincta</name>
    <name type="common">Brown stomach worm</name>
    <name type="synonym">Ostertagia circumcincta</name>
    <dbReference type="NCBI Taxonomy" id="45464"/>
    <lineage>
        <taxon>Eukaryota</taxon>
        <taxon>Metazoa</taxon>
        <taxon>Ecdysozoa</taxon>
        <taxon>Nematoda</taxon>
        <taxon>Chromadorea</taxon>
        <taxon>Rhabditida</taxon>
        <taxon>Rhabditina</taxon>
        <taxon>Rhabditomorpha</taxon>
        <taxon>Strongyloidea</taxon>
        <taxon>Trichostrongylidae</taxon>
        <taxon>Teladorsagia</taxon>
    </lineage>
</organism>
<name>A0A2G9UH78_TELCI</name>
<accession>A0A2G9UH78</accession>
<evidence type="ECO:0000313" key="1">
    <source>
        <dbReference type="EMBL" id="PIO69092.1"/>
    </source>
</evidence>
<dbReference type="EMBL" id="KZ346783">
    <property type="protein sequence ID" value="PIO69092.1"/>
    <property type="molecule type" value="Genomic_DNA"/>
</dbReference>